<dbReference type="AlphaFoldDB" id="A0A0E9PQC6"/>
<name>A0A0E9PQC6_ANGAN</name>
<proteinExistence type="predicted"/>
<reference evidence="1" key="2">
    <citation type="journal article" date="2015" name="Fish Shellfish Immunol.">
        <title>Early steps in the European eel (Anguilla anguilla)-Vibrio vulnificus interaction in the gills: Role of the RtxA13 toxin.</title>
        <authorList>
            <person name="Callol A."/>
            <person name="Pajuelo D."/>
            <person name="Ebbesson L."/>
            <person name="Teles M."/>
            <person name="MacKenzie S."/>
            <person name="Amaro C."/>
        </authorList>
    </citation>
    <scope>NUCLEOTIDE SEQUENCE</scope>
</reference>
<reference evidence="1" key="1">
    <citation type="submission" date="2014-11" db="EMBL/GenBank/DDBJ databases">
        <authorList>
            <person name="Amaro Gonzalez C."/>
        </authorList>
    </citation>
    <scope>NUCLEOTIDE SEQUENCE</scope>
</reference>
<evidence type="ECO:0000313" key="1">
    <source>
        <dbReference type="EMBL" id="JAH06821.1"/>
    </source>
</evidence>
<dbReference type="EMBL" id="GBXM01101756">
    <property type="protein sequence ID" value="JAH06821.1"/>
    <property type="molecule type" value="Transcribed_RNA"/>
</dbReference>
<accession>A0A0E9PQC6</accession>
<organism evidence="1">
    <name type="scientific">Anguilla anguilla</name>
    <name type="common">European freshwater eel</name>
    <name type="synonym">Muraena anguilla</name>
    <dbReference type="NCBI Taxonomy" id="7936"/>
    <lineage>
        <taxon>Eukaryota</taxon>
        <taxon>Metazoa</taxon>
        <taxon>Chordata</taxon>
        <taxon>Craniata</taxon>
        <taxon>Vertebrata</taxon>
        <taxon>Euteleostomi</taxon>
        <taxon>Actinopterygii</taxon>
        <taxon>Neopterygii</taxon>
        <taxon>Teleostei</taxon>
        <taxon>Anguilliformes</taxon>
        <taxon>Anguillidae</taxon>
        <taxon>Anguilla</taxon>
    </lineage>
</organism>
<sequence>MFMATTKKSMKWEYNKCRDFTSALL</sequence>
<protein>
    <submittedName>
        <fullName evidence="1">Uncharacterized protein</fullName>
    </submittedName>
</protein>